<organism evidence="2 3">
    <name type="scientific">Zasmidium cellare ATCC 36951</name>
    <dbReference type="NCBI Taxonomy" id="1080233"/>
    <lineage>
        <taxon>Eukaryota</taxon>
        <taxon>Fungi</taxon>
        <taxon>Dikarya</taxon>
        <taxon>Ascomycota</taxon>
        <taxon>Pezizomycotina</taxon>
        <taxon>Dothideomycetes</taxon>
        <taxon>Dothideomycetidae</taxon>
        <taxon>Mycosphaerellales</taxon>
        <taxon>Mycosphaerellaceae</taxon>
        <taxon>Zasmidium</taxon>
    </lineage>
</organism>
<dbReference type="RefSeq" id="XP_033663142.1">
    <property type="nucleotide sequence ID" value="XM_033813893.1"/>
</dbReference>
<dbReference type="Proteomes" id="UP000799537">
    <property type="component" value="Unassembled WGS sequence"/>
</dbReference>
<dbReference type="AlphaFoldDB" id="A0A6A6C5T5"/>
<feature type="region of interest" description="Disordered" evidence="1">
    <location>
        <begin position="1"/>
        <end position="60"/>
    </location>
</feature>
<sequence>MAAIKQENVDDGEAHLTEEARQADENPAAVDAAPAGEAGPAGANAPAVDAPPAGEAHPQRTTLRLRITPGFTLRLNLTQPPNPARLEALYRAGLLRSPVLRISRRRARLNRQARKDQAQVKQVVCPSRAWHLGQVPGMRAPARQNGGANDPHVRPVIKGPHVQQHSDGEGRPSRGAIVGFSSFEFCKRLVEVRLDNGFLVRSLGVIVAVVLS</sequence>
<feature type="compositionally biased region" description="Low complexity" evidence="1">
    <location>
        <begin position="25"/>
        <end position="54"/>
    </location>
</feature>
<reference evidence="2" key="1">
    <citation type="journal article" date="2020" name="Stud. Mycol.">
        <title>101 Dothideomycetes genomes: a test case for predicting lifestyles and emergence of pathogens.</title>
        <authorList>
            <person name="Haridas S."/>
            <person name="Albert R."/>
            <person name="Binder M."/>
            <person name="Bloem J."/>
            <person name="Labutti K."/>
            <person name="Salamov A."/>
            <person name="Andreopoulos B."/>
            <person name="Baker S."/>
            <person name="Barry K."/>
            <person name="Bills G."/>
            <person name="Bluhm B."/>
            <person name="Cannon C."/>
            <person name="Castanera R."/>
            <person name="Culley D."/>
            <person name="Daum C."/>
            <person name="Ezra D."/>
            <person name="Gonzalez J."/>
            <person name="Henrissat B."/>
            <person name="Kuo A."/>
            <person name="Liang C."/>
            <person name="Lipzen A."/>
            <person name="Lutzoni F."/>
            <person name="Magnuson J."/>
            <person name="Mondo S."/>
            <person name="Nolan M."/>
            <person name="Ohm R."/>
            <person name="Pangilinan J."/>
            <person name="Park H.-J."/>
            <person name="Ramirez L."/>
            <person name="Alfaro M."/>
            <person name="Sun H."/>
            <person name="Tritt A."/>
            <person name="Yoshinaga Y."/>
            <person name="Zwiers L.-H."/>
            <person name="Turgeon B."/>
            <person name="Goodwin S."/>
            <person name="Spatafora J."/>
            <person name="Crous P."/>
            <person name="Grigoriev I."/>
        </authorList>
    </citation>
    <scope>NUCLEOTIDE SEQUENCE</scope>
    <source>
        <strain evidence="2">ATCC 36951</strain>
    </source>
</reference>
<dbReference type="EMBL" id="ML993614">
    <property type="protein sequence ID" value="KAF2162253.1"/>
    <property type="molecule type" value="Genomic_DNA"/>
</dbReference>
<accession>A0A6A6C5T5</accession>
<evidence type="ECO:0000313" key="3">
    <source>
        <dbReference type="Proteomes" id="UP000799537"/>
    </source>
</evidence>
<keyword evidence="3" id="KW-1185">Reference proteome</keyword>
<feature type="compositionally biased region" description="Basic and acidic residues" evidence="1">
    <location>
        <begin position="12"/>
        <end position="24"/>
    </location>
</feature>
<gene>
    <name evidence="2" type="ORF">M409DRAFT_58367</name>
</gene>
<proteinExistence type="predicted"/>
<dbReference type="GeneID" id="54567165"/>
<evidence type="ECO:0000256" key="1">
    <source>
        <dbReference type="SAM" id="MobiDB-lite"/>
    </source>
</evidence>
<name>A0A6A6C5T5_ZASCE</name>
<evidence type="ECO:0000313" key="2">
    <source>
        <dbReference type="EMBL" id="KAF2162253.1"/>
    </source>
</evidence>
<protein>
    <submittedName>
        <fullName evidence="2">Uncharacterized protein</fullName>
    </submittedName>
</protein>